<dbReference type="PIRSF" id="PIRSF029008">
    <property type="entry name" value="MecA"/>
    <property type="match status" value="1"/>
</dbReference>
<dbReference type="Pfam" id="PF05389">
    <property type="entry name" value="MecA"/>
    <property type="match status" value="1"/>
</dbReference>
<dbReference type="PANTHER" id="PTHR39161">
    <property type="entry name" value="ADAPTER PROTEIN MECA"/>
    <property type="match status" value="1"/>
</dbReference>
<evidence type="ECO:0000313" key="4">
    <source>
        <dbReference type="Proteomes" id="UP000233343"/>
    </source>
</evidence>
<evidence type="ECO:0000256" key="2">
    <source>
        <dbReference type="ARBA" id="ARBA00011738"/>
    </source>
</evidence>
<dbReference type="AlphaFoldDB" id="A0A2N0ZCX8"/>
<evidence type="ECO:0000256" key="1">
    <source>
        <dbReference type="ARBA" id="ARBA00005397"/>
    </source>
</evidence>
<organism evidence="3 4">
    <name type="scientific">Cytobacillus horneckiae</name>
    <dbReference type="NCBI Taxonomy" id="549687"/>
    <lineage>
        <taxon>Bacteria</taxon>
        <taxon>Bacillati</taxon>
        <taxon>Bacillota</taxon>
        <taxon>Bacilli</taxon>
        <taxon>Bacillales</taxon>
        <taxon>Bacillaceae</taxon>
        <taxon>Cytobacillus</taxon>
    </lineage>
</organism>
<dbReference type="InterPro" id="IPR038471">
    <property type="entry name" value="MecA_C_sf"/>
</dbReference>
<dbReference type="InterPro" id="IPR008681">
    <property type="entry name" value="Neg-reg_MecA"/>
</dbReference>
<dbReference type="EMBL" id="PISD01000046">
    <property type="protein sequence ID" value="PKG27344.1"/>
    <property type="molecule type" value="Genomic_DNA"/>
</dbReference>
<protein>
    <submittedName>
        <fullName evidence="3">Adaptor protein</fullName>
    </submittedName>
</protein>
<keyword evidence="4" id="KW-1185">Reference proteome</keyword>
<dbReference type="NCBIfam" id="NF002781">
    <property type="entry name" value="PRK02899.1"/>
    <property type="match status" value="1"/>
</dbReference>
<sequence length="194" mass="22728">MHLERLNFNKIKIFLTLDDLIDRGLTKEDIWKDSLKWHQLFQDMLEEASEKFGVDIYGTVAVEVFSMQAQGMVMIVTMQEEAEEDEELLKEGFVDLQIDFGEQDYILYEFNDIEDVIALCKILNILYIAESTLFAKDGKYYLYVRCNDKAYDNKVIPILAEYGTLSLKSIHVLHEYGKVIIENKAIENIIRYFI</sequence>
<dbReference type="Gene3D" id="3.30.70.1950">
    <property type="match status" value="1"/>
</dbReference>
<proteinExistence type="inferred from homology"/>
<comment type="subunit">
    <text evidence="2">Homodimer.</text>
</comment>
<name>A0A2N0ZCX8_9BACI</name>
<dbReference type="RefSeq" id="WP_066200667.1">
    <property type="nucleotide sequence ID" value="NZ_JAMAUX010000006.1"/>
</dbReference>
<dbReference type="PANTHER" id="PTHR39161:SF2">
    <property type="entry name" value="ADAPTER PROTEIN MECA 2"/>
    <property type="match status" value="1"/>
</dbReference>
<gene>
    <name evidence="3" type="ORF">CWS20_19495</name>
</gene>
<comment type="caution">
    <text evidence="3">The sequence shown here is derived from an EMBL/GenBank/DDBJ whole genome shotgun (WGS) entry which is preliminary data.</text>
</comment>
<reference evidence="3 4" key="1">
    <citation type="journal article" date="2010" name="Int. J. Syst. Evol. Microbiol.">
        <title>Bacillus horneckiae sp. nov., isolated from a spacecraft-assembly clean room.</title>
        <authorList>
            <person name="Vaishampayan P."/>
            <person name="Probst A."/>
            <person name="Krishnamurthi S."/>
            <person name="Ghosh S."/>
            <person name="Osman S."/>
            <person name="McDowall A."/>
            <person name="Ruckmani A."/>
            <person name="Mayilraj S."/>
            <person name="Venkateswaran K."/>
        </authorList>
    </citation>
    <scope>NUCLEOTIDE SEQUENCE [LARGE SCALE GENOMIC DNA]</scope>
    <source>
        <strain evidence="4">1PO1SC</strain>
    </source>
</reference>
<comment type="similarity">
    <text evidence="1">Belongs to the MecA family.</text>
</comment>
<accession>A0A2N0ZCX8</accession>
<evidence type="ECO:0000313" key="3">
    <source>
        <dbReference type="EMBL" id="PKG27344.1"/>
    </source>
</evidence>
<dbReference type="Proteomes" id="UP000233343">
    <property type="component" value="Unassembled WGS sequence"/>
</dbReference>